<name>A0ABN8NYB8_9CNID</name>
<feature type="signal peptide" evidence="1">
    <location>
        <begin position="1"/>
        <end position="21"/>
    </location>
</feature>
<organism evidence="2 3">
    <name type="scientific">Porites lobata</name>
    <dbReference type="NCBI Taxonomy" id="104759"/>
    <lineage>
        <taxon>Eukaryota</taxon>
        <taxon>Metazoa</taxon>
        <taxon>Cnidaria</taxon>
        <taxon>Anthozoa</taxon>
        <taxon>Hexacorallia</taxon>
        <taxon>Scleractinia</taxon>
        <taxon>Fungiina</taxon>
        <taxon>Poritidae</taxon>
        <taxon>Porites</taxon>
    </lineage>
</organism>
<dbReference type="SUPFAM" id="SSF57501">
    <property type="entry name" value="Cystine-knot cytokines"/>
    <property type="match status" value="1"/>
</dbReference>
<sequence>LRSLYFLPVLLLKSTSYFCLAVATSQSLPATVLGKKGYRRHHGAHNKTYSRDVNSFGYPNSEPATCAARPVLCFGLFPFLVSGLVRPSSGDPFGWHRVRRPFTPKPITRQVVVPTTRRPATQIPKENCSLIVDKVPKLSRYYHSFRKFRRPLCVRLNESQLLQMLKDVGGYNPRYVGINREAVCSFTDLSQNAKLLPRNSSRPVRPKRQKRMVSLPGTTLKRGCWGRGSFLDGTPLLRMCTECAATTHLPANIFPPFINEVLCGDTDGYCHLRRGRCIQKFLVFTFLKNTEEFERDDDLSEDLGMDVYKAKYDTINYQIRSCCDCGNFAFPVG</sequence>
<keyword evidence="1" id="KW-0732">Signal</keyword>
<feature type="non-terminal residue" evidence="2">
    <location>
        <position position="1"/>
    </location>
</feature>
<dbReference type="EMBL" id="CALNXK010000041">
    <property type="protein sequence ID" value="CAH3125878.1"/>
    <property type="molecule type" value="Genomic_DNA"/>
</dbReference>
<evidence type="ECO:0000313" key="3">
    <source>
        <dbReference type="Proteomes" id="UP001159405"/>
    </source>
</evidence>
<evidence type="ECO:0000313" key="2">
    <source>
        <dbReference type="EMBL" id="CAH3125878.1"/>
    </source>
</evidence>
<feature type="chain" id="PRO_5045043890" evidence="1">
    <location>
        <begin position="22"/>
        <end position="333"/>
    </location>
</feature>
<dbReference type="PANTHER" id="PTHR33995:SF7">
    <property type="entry name" value="BURSICON SUBUNIT ALPHA-RELATED"/>
    <property type="match status" value="1"/>
</dbReference>
<accession>A0ABN8NYB8</accession>
<proteinExistence type="predicted"/>
<keyword evidence="3" id="KW-1185">Reference proteome</keyword>
<reference evidence="2 3" key="1">
    <citation type="submission" date="2022-05" db="EMBL/GenBank/DDBJ databases">
        <authorList>
            <consortium name="Genoscope - CEA"/>
            <person name="William W."/>
        </authorList>
    </citation>
    <scope>NUCLEOTIDE SEQUENCE [LARGE SCALE GENOMIC DNA]</scope>
</reference>
<dbReference type="PANTHER" id="PTHR33995">
    <property type="entry name" value="PROTEIN CBG18546"/>
    <property type="match status" value="1"/>
</dbReference>
<gene>
    <name evidence="2" type="ORF">PLOB_00032047</name>
</gene>
<dbReference type="Proteomes" id="UP001159405">
    <property type="component" value="Unassembled WGS sequence"/>
</dbReference>
<dbReference type="InterPro" id="IPR029034">
    <property type="entry name" value="Cystine-knot_cytokine"/>
</dbReference>
<comment type="caution">
    <text evidence="2">The sequence shown here is derived from an EMBL/GenBank/DDBJ whole genome shotgun (WGS) entry which is preliminary data.</text>
</comment>
<evidence type="ECO:0000256" key="1">
    <source>
        <dbReference type="SAM" id="SignalP"/>
    </source>
</evidence>
<protein>
    <submittedName>
        <fullName evidence="2">Uncharacterized protein</fullName>
    </submittedName>
</protein>